<dbReference type="EMBL" id="QNRR01000001">
    <property type="protein sequence ID" value="RBP47691.1"/>
    <property type="molecule type" value="Genomic_DNA"/>
</dbReference>
<dbReference type="Proteomes" id="UP000253426">
    <property type="component" value="Unassembled WGS sequence"/>
</dbReference>
<organism evidence="8 9">
    <name type="scientific">Roseimicrobium gellanilyticum</name>
    <dbReference type="NCBI Taxonomy" id="748857"/>
    <lineage>
        <taxon>Bacteria</taxon>
        <taxon>Pseudomonadati</taxon>
        <taxon>Verrucomicrobiota</taxon>
        <taxon>Verrucomicrobiia</taxon>
        <taxon>Verrucomicrobiales</taxon>
        <taxon>Verrucomicrobiaceae</taxon>
        <taxon>Roseimicrobium</taxon>
    </lineage>
</organism>
<keyword evidence="9" id="KW-1185">Reference proteome</keyword>
<keyword evidence="8" id="KW-0547">Nucleotide-binding</keyword>
<feature type="transmembrane region" description="Helical" evidence="6">
    <location>
        <begin position="151"/>
        <end position="170"/>
    </location>
</feature>
<dbReference type="AlphaFoldDB" id="A0A366HTT1"/>
<dbReference type="InterPro" id="IPR027417">
    <property type="entry name" value="P-loop_NTPase"/>
</dbReference>
<evidence type="ECO:0000256" key="1">
    <source>
        <dbReference type="ARBA" id="ARBA00004651"/>
    </source>
</evidence>
<comment type="subcellular location">
    <subcellularLocation>
        <location evidence="1">Cell membrane</location>
        <topology evidence="1">Multi-pass membrane protein</topology>
    </subcellularLocation>
</comment>
<evidence type="ECO:0000256" key="4">
    <source>
        <dbReference type="ARBA" id="ARBA00022989"/>
    </source>
</evidence>
<feature type="domain" description="ABC transmembrane type-1" evidence="7">
    <location>
        <begin position="37"/>
        <end position="319"/>
    </location>
</feature>
<reference evidence="8 9" key="1">
    <citation type="submission" date="2018-06" db="EMBL/GenBank/DDBJ databases">
        <title>Genomic Encyclopedia of Type Strains, Phase IV (KMG-IV): sequencing the most valuable type-strain genomes for metagenomic binning, comparative biology and taxonomic classification.</title>
        <authorList>
            <person name="Goeker M."/>
        </authorList>
    </citation>
    <scope>NUCLEOTIDE SEQUENCE [LARGE SCALE GENOMIC DNA]</scope>
    <source>
        <strain evidence="8 9">DSM 25532</strain>
    </source>
</reference>
<feature type="transmembrane region" description="Helical" evidence="6">
    <location>
        <begin position="32"/>
        <end position="56"/>
    </location>
</feature>
<dbReference type="Gene3D" id="1.20.1560.10">
    <property type="entry name" value="ABC transporter type 1, transmembrane domain"/>
    <property type="match status" value="1"/>
</dbReference>
<protein>
    <submittedName>
        <fullName evidence="8">Putative ATP-binding cassette transporter</fullName>
    </submittedName>
</protein>
<dbReference type="SUPFAM" id="SSF52540">
    <property type="entry name" value="P-loop containing nucleoside triphosphate hydrolases"/>
    <property type="match status" value="1"/>
</dbReference>
<evidence type="ECO:0000313" key="8">
    <source>
        <dbReference type="EMBL" id="RBP47691.1"/>
    </source>
</evidence>
<dbReference type="SUPFAM" id="SSF90123">
    <property type="entry name" value="ABC transporter transmembrane region"/>
    <property type="match status" value="1"/>
</dbReference>
<dbReference type="Pfam" id="PF06472">
    <property type="entry name" value="ABC_membrane_2"/>
    <property type="match status" value="1"/>
</dbReference>
<dbReference type="OrthoDB" id="9810134at2"/>
<dbReference type="GO" id="GO:0005886">
    <property type="term" value="C:plasma membrane"/>
    <property type="evidence" value="ECO:0007669"/>
    <property type="project" value="UniProtKB-SubCell"/>
</dbReference>
<keyword evidence="4 6" id="KW-1133">Transmembrane helix</keyword>
<keyword evidence="3 6" id="KW-0812">Transmembrane</keyword>
<evidence type="ECO:0000313" key="9">
    <source>
        <dbReference type="Proteomes" id="UP000253426"/>
    </source>
</evidence>
<keyword evidence="5 6" id="KW-0472">Membrane</keyword>
<feature type="transmembrane region" description="Helical" evidence="6">
    <location>
        <begin position="290"/>
        <end position="311"/>
    </location>
</feature>
<feature type="transmembrane region" description="Helical" evidence="6">
    <location>
        <begin position="76"/>
        <end position="96"/>
    </location>
</feature>
<evidence type="ECO:0000256" key="2">
    <source>
        <dbReference type="ARBA" id="ARBA00022448"/>
    </source>
</evidence>
<dbReference type="RefSeq" id="WP_113956607.1">
    <property type="nucleotide sequence ID" value="NZ_QNRR01000001.1"/>
</dbReference>
<evidence type="ECO:0000256" key="3">
    <source>
        <dbReference type="ARBA" id="ARBA00022692"/>
    </source>
</evidence>
<dbReference type="GO" id="GO:0140359">
    <property type="term" value="F:ABC-type transporter activity"/>
    <property type="evidence" value="ECO:0007669"/>
    <property type="project" value="InterPro"/>
</dbReference>
<keyword evidence="2" id="KW-0813">Transport</keyword>
<dbReference type="PANTHER" id="PTHR11384:SF59">
    <property type="entry name" value="LYSOSOMAL COBALAMIN TRANSPORTER ABCD4"/>
    <property type="match status" value="1"/>
</dbReference>
<dbReference type="Gene3D" id="3.40.50.300">
    <property type="entry name" value="P-loop containing nucleotide triphosphate hydrolases"/>
    <property type="match status" value="1"/>
</dbReference>
<dbReference type="PROSITE" id="PS50929">
    <property type="entry name" value="ABC_TM1F"/>
    <property type="match status" value="1"/>
</dbReference>
<sequence>MTEKKTSLRTQVFRRLLHVTAMFFRSPVGGRAWLLAAALLVLMLCINGMNVLNSFVGRDFMSSIEAKDRSGFVRYAWMYAGVFATTTIVAVFFRFVEERLGLLWRDWLTHRVVRTYMDERIYLHLDAEGITNPDQRMTEDIRQLTTTTLSFLLMILNGTMTAISFSGVLWTISPTLFMVAVLYAIAGSTLTILLGRPLIRLNYQQADYEANFRSELIHVRENADGIALTANQNTIRERLMGRIDQLVTNFRRITAVNRNLGFFTTGYNYMIQLIPTLLVAPLFMNEGVDFGVIGQSAMAFATLVAAFSLVVTQFQAISAYASVVTRLGEFVDASERAAMQSDTPAIECLEGVEGIKYSSLDLQSADKSGNVILGDLNALIVPGRSLLVHGANQAARVAFFRASAGIHSTGSGTIARPPEEMLAFLPEQPYLPAGTAREVLVPSGKEQEITNRELQQLFAEIGLASSKFRTPEDFEIPRDWHDALSLSKQQLMSVARVLLARPKFVFLDNLGSVLSTHAQNNVLAVLAKRGITSISIGEEDPDPTLYDTSLELREDGSWKWTDLKQGAAPTGIPGQSNLAS</sequence>
<evidence type="ECO:0000256" key="5">
    <source>
        <dbReference type="ARBA" id="ARBA00023136"/>
    </source>
</evidence>
<comment type="caution">
    <text evidence="8">The sequence shown here is derived from an EMBL/GenBank/DDBJ whole genome shotgun (WGS) entry which is preliminary data.</text>
</comment>
<evidence type="ECO:0000256" key="6">
    <source>
        <dbReference type="SAM" id="Phobius"/>
    </source>
</evidence>
<keyword evidence="8" id="KW-0067">ATP-binding</keyword>
<name>A0A366HTT1_9BACT</name>
<feature type="transmembrane region" description="Helical" evidence="6">
    <location>
        <begin position="260"/>
        <end position="284"/>
    </location>
</feature>
<gene>
    <name evidence="8" type="ORF">DES53_101490</name>
</gene>
<feature type="transmembrane region" description="Helical" evidence="6">
    <location>
        <begin position="176"/>
        <end position="195"/>
    </location>
</feature>
<evidence type="ECO:0000259" key="7">
    <source>
        <dbReference type="PROSITE" id="PS50929"/>
    </source>
</evidence>
<dbReference type="InterPro" id="IPR011527">
    <property type="entry name" value="ABC1_TM_dom"/>
</dbReference>
<proteinExistence type="predicted"/>
<dbReference type="InterPro" id="IPR050835">
    <property type="entry name" value="ABC_transporter_sub-D"/>
</dbReference>
<dbReference type="PANTHER" id="PTHR11384">
    <property type="entry name" value="ATP-BINDING CASSETTE, SUB-FAMILY D MEMBER"/>
    <property type="match status" value="1"/>
</dbReference>
<accession>A0A366HTT1</accession>
<dbReference type="InterPro" id="IPR036640">
    <property type="entry name" value="ABC1_TM_sf"/>
</dbReference>
<dbReference type="GO" id="GO:0005524">
    <property type="term" value="F:ATP binding"/>
    <property type="evidence" value="ECO:0007669"/>
    <property type="project" value="UniProtKB-KW"/>
</dbReference>